<dbReference type="PROSITE" id="PS51257">
    <property type="entry name" value="PROKAR_LIPOPROTEIN"/>
    <property type="match status" value="1"/>
</dbReference>
<sequence length="392" mass="42027">MPHNRRRRILALGLTAATAISLAACSTSTDTASESDTDLTIGSTDLSGVCPATIVYQDSWFPQAEIGYLFQLLGSDYTVDTDKKSVSGPLMADGEYTGVSLELRSGGPAIGFQAPSNVLYTDPDVTFAPVGLDSALQLSKDFPTVSVYAPLDKSPLMVMWDPATYPDVSTIADLGPALEKKGGYLRYSEGTAFIQYLTDDGQVPESVLDGSYDGTPGTFVASAGTLAQQGYASNEPYVYANELPEWDKPVDYQLLADAGWDFIPATLAVRQADLESLSPCLEKLIPVIQKAEVAYYDDPSTANAIILKLVDEYQSGQVYSADTIDAAITVLKDEDLASNGADDMVGNFDEDRVSDFYDTAAPIYAQLGNPQPDGLTPEDLYTNEFVDSSIGF</sequence>
<feature type="chain" id="PRO_5038830499" evidence="1">
    <location>
        <begin position="24"/>
        <end position="392"/>
    </location>
</feature>
<feature type="signal peptide" evidence="1">
    <location>
        <begin position="1"/>
        <end position="23"/>
    </location>
</feature>
<reference evidence="2 3" key="1">
    <citation type="submission" date="2019-04" db="EMBL/GenBank/DDBJ databases">
        <authorList>
            <person name="Jiang L."/>
        </authorList>
    </citation>
    <scope>NUCLEOTIDE SEQUENCE [LARGE SCALE GENOMIC DNA]</scope>
    <source>
        <strain evidence="2 3">YIM 131853</strain>
    </source>
</reference>
<evidence type="ECO:0000256" key="1">
    <source>
        <dbReference type="SAM" id="SignalP"/>
    </source>
</evidence>
<comment type="caution">
    <text evidence="2">The sequence shown here is derived from an EMBL/GenBank/DDBJ whole genome shotgun (WGS) entry which is preliminary data.</text>
</comment>
<keyword evidence="1" id="KW-0732">Signal</keyword>
<accession>A0A4S4FRM1</accession>
<protein>
    <submittedName>
        <fullName evidence="2">ABC transporter substrate-binding protein</fullName>
    </submittedName>
</protein>
<evidence type="ECO:0000313" key="2">
    <source>
        <dbReference type="EMBL" id="THG33303.1"/>
    </source>
</evidence>
<name>A0A4S4FRM1_9MICO</name>
<gene>
    <name evidence="2" type="ORF">E6C64_02825</name>
</gene>
<dbReference type="OrthoDB" id="3595952at2"/>
<dbReference type="Gene3D" id="3.40.190.10">
    <property type="entry name" value="Periplasmic binding protein-like II"/>
    <property type="match status" value="1"/>
</dbReference>
<keyword evidence="3" id="KW-1185">Reference proteome</keyword>
<proteinExistence type="predicted"/>
<organism evidence="2 3">
    <name type="scientific">Naasia lichenicola</name>
    <dbReference type="NCBI Taxonomy" id="2565933"/>
    <lineage>
        <taxon>Bacteria</taxon>
        <taxon>Bacillati</taxon>
        <taxon>Actinomycetota</taxon>
        <taxon>Actinomycetes</taxon>
        <taxon>Micrococcales</taxon>
        <taxon>Microbacteriaceae</taxon>
        <taxon>Naasia</taxon>
    </lineage>
</organism>
<dbReference type="Proteomes" id="UP000309133">
    <property type="component" value="Unassembled WGS sequence"/>
</dbReference>
<dbReference type="AlphaFoldDB" id="A0A4S4FRM1"/>
<evidence type="ECO:0000313" key="3">
    <source>
        <dbReference type="Proteomes" id="UP000309133"/>
    </source>
</evidence>
<dbReference type="EMBL" id="SSSM01000001">
    <property type="protein sequence ID" value="THG33303.1"/>
    <property type="molecule type" value="Genomic_DNA"/>
</dbReference>
<dbReference type="RefSeq" id="WP_136426085.1">
    <property type="nucleotide sequence ID" value="NZ_SSSM01000001.1"/>
</dbReference>